<dbReference type="RefSeq" id="WP_377472091.1">
    <property type="nucleotide sequence ID" value="NZ_JBHLWN010000077.1"/>
</dbReference>
<keyword evidence="1" id="KW-0472">Membrane</keyword>
<proteinExistence type="predicted"/>
<name>A0ABV6DQ41_9BACL</name>
<feature type="transmembrane region" description="Helical" evidence="1">
    <location>
        <begin position="36"/>
        <end position="59"/>
    </location>
</feature>
<evidence type="ECO:0000256" key="1">
    <source>
        <dbReference type="SAM" id="Phobius"/>
    </source>
</evidence>
<dbReference type="EMBL" id="JBHLWN010000077">
    <property type="protein sequence ID" value="MFC0214683.1"/>
    <property type="molecule type" value="Genomic_DNA"/>
</dbReference>
<accession>A0ABV6DQ41</accession>
<sequence>MRTRPDHRLYGALIRARRLRRFTKGEQGSFTLEASLAAPLLIFATMTLVVFALYVFGLVQLNQAAAERSERAAFTWADAGGKSGRGLYWRVGEGMMSWFGSLTGSGDRRIDLPAAGTGDGSGSGVTAKLYAAAERLPADITGYIGLADRVLFRKVEAHFERAFRLRAIDRFGTLPAADQAHKEAVIVEPAELIRLVDLTRTYTSVIRGRITPRQAKAVLQEPQREDGGAVSIRSERQASAYLRKVTGGTQRTYPMEQGKSRVVDALDAGGIAHQAFYTYTETQLLQDQAPKDLLLLQTGQVKGVIWHFFAPPGKSGPSANLRNQLERKGIVVVVHT</sequence>
<keyword evidence="1" id="KW-0812">Transmembrane</keyword>
<comment type="caution">
    <text evidence="2">The sequence shown here is derived from an EMBL/GenBank/DDBJ whole genome shotgun (WGS) entry which is preliminary data.</text>
</comment>
<evidence type="ECO:0000313" key="3">
    <source>
        <dbReference type="Proteomes" id="UP001589776"/>
    </source>
</evidence>
<evidence type="ECO:0000313" key="2">
    <source>
        <dbReference type="EMBL" id="MFC0214683.1"/>
    </source>
</evidence>
<organism evidence="2 3">
    <name type="scientific">Paenibacillus chartarius</name>
    <dbReference type="NCBI Taxonomy" id="747481"/>
    <lineage>
        <taxon>Bacteria</taxon>
        <taxon>Bacillati</taxon>
        <taxon>Bacillota</taxon>
        <taxon>Bacilli</taxon>
        <taxon>Bacillales</taxon>
        <taxon>Paenibacillaceae</taxon>
        <taxon>Paenibacillus</taxon>
    </lineage>
</organism>
<evidence type="ECO:0008006" key="4">
    <source>
        <dbReference type="Google" id="ProtNLM"/>
    </source>
</evidence>
<keyword evidence="1" id="KW-1133">Transmembrane helix</keyword>
<gene>
    <name evidence="2" type="ORF">ACFFK0_19950</name>
</gene>
<protein>
    <recommendedName>
        <fullName evidence="4">Pilus assembly protein</fullName>
    </recommendedName>
</protein>
<dbReference type="Proteomes" id="UP001589776">
    <property type="component" value="Unassembled WGS sequence"/>
</dbReference>
<keyword evidence="3" id="KW-1185">Reference proteome</keyword>
<reference evidence="2 3" key="1">
    <citation type="submission" date="2024-09" db="EMBL/GenBank/DDBJ databases">
        <authorList>
            <person name="Sun Q."/>
            <person name="Mori K."/>
        </authorList>
    </citation>
    <scope>NUCLEOTIDE SEQUENCE [LARGE SCALE GENOMIC DNA]</scope>
    <source>
        <strain evidence="2 3">CCM 7759</strain>
    </source>
</reference>